<keyword evidence="1" id="KW-0489">Methyltransferase</keyword>
<evidence type="ECO:0000313" key="2">
    <source>
        <dbReference type="Proteomes" id="UP000007127"/>
    </source>
</evidence>
<dbReference type="InterPro" id="IPR029063">
    <property type="entry name" value="SAM-dependent_MTases_sf"/>
</dbReference>
<dbReference type="Pfam" id="PF03269">
    <property type="entry name" value="DUF268"/>
    <property type="match status" value="1"/>
</dbReference>
<dbReference type="AlphaFoldDB" id="A0AB72U6W7"/>
<dbReference type="Proteomes" id="UP000007127">
    <property type="component" value="Chromosome"/>
</dbReference>
<reference evidence="1 2" key="1">
    <citation type="journal article" date="2012" name="J. Bacteriol.">
        <title>Genome sequence of Thalassospira xiamenensis type strain M-5.</title>
        <authorList>
            <person name="Lai Q."/>
            <person name="Shao Z."/>
        </authorList>
    </citation>
    <scope>NUCLEOTIDE SEQUENCE [LARGE SCALE GENOMIC DNA]</scope>
    <source>
        <strain evidence="1 2">M-5</strain>
    </source>
</reference>
<keyword evidence="1" id="KW-0808">Transferase</keyword>
<accession>A0AB72U6W7</accession>
<dbReference type="SUPFAM" id="SSF53335">
    <property type="entry name" value="S-adenosyl-L-methionine-dependent methyltransferases"/>
    <property type="match status" value="1"/>
</dbReference>
<name>A0AB72U6W7_9PROT</name>
<gene>
    <name evidence="1" type="ORF">TH3_00040</name>
</gene>
<sequence>MHVIEHVGLGRYGDPITPTGSLQAAKELERVISPGGRLYISVPVGEEKVCFNAHRIFDPVRFIEMFPELDLESFSFVDDLGNYFDKAEPLDAADKSYACGMYVFVRKS</sequence>
<dbReference type="Gene3D" id="3.40.50.150">
    <property type="entry name" value="Vaccinia Virus protein VP39"/>
    <property type="match status" value="1"/>
</dbReference>
<evidence type="ECO:0000313" key="1">
    <source>
        <dbReference type="EMBL" id="AJD50134.1"/>
    </source>
</evidence>
<proteinExistence type="predicted"/>
<dbReference type="InterPro" id="IPR004951">
    <property type="entry name" value="DUF268_CAE_spp"/>
</dbReference>
<dbReference type="GO" id="GO:0008168">
    <property type="term" value="F:methyltransferase activity"/>
    <property type="evidence" value="ECO:0007669"/>
    <property type="project" value="UniProtKB-KW"/>
</dbReference>
<dbReference type="EMBL" id="CP004388">
    <property type="protein sequence ID" value="AJD50134.1"/>
    <property type="molecule type" value="Genomic_DNA"/>
</dbReference>
<dbReference type="GO" id="GO:0032259">
    <property type="term" value="P:methylation"/>
    <property type="evidence" value="ECO:0007669"/>
    <property type="project" value="UniProtKB-KW"/>
</dbReference>
<organism evidence="1 2">
    <name type="scientific">Thalassospira xiamenensis M-5 = DSM 17429</name>
    <dbReference type="NCBI Taxonomy" id="1123366"/>
    <lineage>
        <taxon>Bacteria</taxon>
        <taxon>Pseudomonadati</taxon>
        <taxon>Pseudomonadota</taxon>
        <taxon>Alphaproteobacteria</taxon>
        <taxon>Rhodospirillales</taxon>
        <taxon>Thalassospiraceae</taxon>
        <taxon>Thalassospira</taxon>
    </lineage>
</organism>
<protein>
    <submittedName>
        <fullName evidence="1">Methylase</fullName>
    </submittedName>
</protein>
<dbReference type="KEGG" id="txi:TH3_00040"/>